<dbReference type="Pfam" id="PF02469">
    <property type="entry name" value="Fasciclin"/>
    <property type="match status" value="2"/>
</dbReference>
<dbReference type="AlphaFoldDB" id="A0AAE0ZTH0"/>
<dbReference type="Gene3D" id="2.30.180.10">
    <property type="entry name" value="FAS1 domain"/>
    <property type="match status" value="3"/>
</dbReference>
<keyword evidence="3" id="KW-1185">Reference proteome</keyword>
<dbReference type="Proteomes" id="UP001283361">
    <property type="component" value="Unassembled WGS sequence"/>
</dbReference>
<comment type="caution">
    <text evidence="2">The sequence shown here is derived from an EMBL/GenBank/DDBJ whole genome shotgun (WGS) entry which is preliminary data.</text>
</comment>
<reference evidence="2" key="1">
    <citation type="journal article" date="2023" name="G3 (Bethesda)">
        <title>A reference genome for the long-term kleptoplast-retaining sea slug Elysia crispata morphotype clarki.</title>
        <authorList>
            <person name="Eastman K.E."/>
            <person name="Pendleton A.L."/>
            <person name="Shaikh M.A."/>
            <person name="Suttiyut T."/>
            <person name="Ogas R."/>
            <person name="Tomko P."/>
            <person name="Gavelis G."/>
            <person name="Widhalm J.R."/>
            <person name="Wisecaver J.H."/>
        </authorList>
    </citation>
    <scope>NUCLEOTIDE SEQUENCE</scope>
    <source>
        <strain evidence="2">ECLA1</strain>
    </source>
</reference>
<gene>
    <name evidence="2" type="ORF">RRG08_035054</name>
</gene>
<evidence type="ECO:0000313" key="3">
    <source>
        <dbReference type="Proteomes" id="UP001283361"/>
    </source>
</evidence>
<dbReference type="InterPro" id="IPR036378">
    <property type="entry name" value="FAS1_dom_sf"/>
</dbReference>
<organism evidence="2 3">
    <name type="scientific">Elysia crispata</name>
    <name type="common">lettuce slug</name>
    <dbReference type="NCBI Taxonomy" id="231223"/>
    <lineage>
        <taxon>Eukaryota</taxon>
        <taxon>Metazoa</taxon>
        <taxon>Spiralia</taxon>
        <taxon>Lophotrochozoa</taxon>
        <taxon>Mollusca</taxon>
        <taxon>Gastropoda</taxon>
        <taxon>Heterobranchia</taxon>
        <taxon>Euthyneura</taxon>
        <taxon>Panpulmonata</taxon>
        <taxon>Sacoglossa</taxon>
        <taxon>Placobranchoidea</taxon>
        <taxon>Plakobranchidae</taxon>
        <taxon>Elysia</taxon>
    </lineage>
</organism>
<sequence length="352" mass="38801">MKDDDKFGCSHWLLQHFPRNCAPFGISRLLASTTAAMASVRVAYLVVSLMGLSCTAQAMRTPAQALTDLNATRFLTIAQRLNDQRILGGNTDGTLYTVLVPTDDAFNKLGMLYTVLVPTDDAFNKLGMLYTVLVPTDDAFNKLSQDEQNNLDTVPGLLEDTIGVHIIPGQLFSWDFETGRVIVTDNGHFVRVYQPHSKEETFLNDAKVVRWDEEAEGVVFILIDTVLDAPEGTIYEVLKGPDFGLNVFADMVDQAGQNNTLHRTAGPYTVFVPSQTAWDTLPVTIKDELARNIGLLRSVVQYHIHKGSIHVKNDIRLNSVAGLEEVDIDCDNGVIHIIDHVMFPSTAGNVIG</sequence>
<evidence type="ECO:0000313" key="2">
    <source>
        <dbReference type="EMBL" id="KAK3774626.1"/>
    </source>
</evidence>
<dbReference type="PANTHER" id="PTHR10900">
    <property type="entry name" value="PERIOSTIN-RELATED"/>
    <property type="match status" value="1"/>
</dbReference>
<feature type="domain" description="FAS1" evidence="1">
    <location>
        <begin position="96"/>
        <end position="227"/>
    </location>
</feature>
<dbReference type="PROSITE" id="PS50213">
    <property type="entry name" value="FAS1"/>
    <property type="match status" value="2"/>
</dbReference>
<dbReference type="PANTHER" id="PTHR10900:SF77">
    <property type="entry name" value="FI19380P1"/>
    <property type="match status" value="1"/>
</dbReference>
<dbReference type="InterPro" id="IPR000782">
    <property type="entry name" value="FAS1_domain"/>
</dbReference>
<dbReference type="SUPFAM" id="SSF82153">
    <property type="entry name" value="FAS1 domain"/>
    <property type="match status" value="2"/>
</dbReference>
<dbReference type="InterPro" id="IPR050904">
    <property type="entry name" value="Adhesion/Biosynth-related"/>
</dbReference>
<protein>
    <recommendedName>
        <fullName evidence="1">FAS1 domain-containing protein</fullName>
    </recommendedName>
</protein>
<feature type="domain" description="FAS1" evidence="1">
    <location>
        <begin position="232"/>
        <end position="342"/>
    </location>
</feature>
<evidence type="ECO:0000259" key="1">
    <source>
        <dbReference type="PROSITE" id="PS50213"/>
    </source>
</evidence>
<dbReference type="EMBL" id="JAWDGP010003399">
    <property type="protein sequence ID" value="KAK3774626.1"/>
    <property type="molecule type" value="Genomic_DNA"/>
</dbReference>
<name>A0AAE0ZTH0_9GAST</name>
<accession>A0AAE0ZTH0</accession>
<dbReference type="SMART" id="SM00554">
    <property type="entry name" value="FAS1"/>
    <property type="match status" value="2"/>
</dbReference>
<proteinExistence type="predicted"/>